<sequence length="313" mass="34765">MASALGQLPSALLWSSREVGTRALDVGTRVVGQGRGLVDTTVSAVLKGMNIERGVGVDAERRTNARRRGSDSETDDVLDDMTDVLENDEIDHGEPSVSMSVHVTPPSVLKLLTLDEQLERQRRRCAGCSSKLRVPERGNALRVLTDAFRPFRSYQRCEYDGFVYCDACAPPTSFAVIPWRVMENFDWKPRRVSNHSRCFIARIEKIPIFVPRDVDPTLYVKCKPLADFRDARVRARCAVDALRGAGDSSSARALANEFSSSPVARAVVDDVFDAEAFSLDCMFAVHKNSKNAIAVVRRLESEATRRRRAAVHP</sequence>
<keyword evidence="1" id="KW-0479">Metal-binding</keyword>
<gene>
    <name evidence="6" type="ORF">BE221DRAFT_73969</name>
</gene>
<accession>A0A1Y5II94</accession>
<dbReference type="PANTHER" id="PTHR12326">
    <property type="entry name" value="PLECKSTRIN HOMOLOGY DOMAIN CONTAINING PROTEIN"/>
    <property type="match status" value="1"/>
</dbReference>
<evidence type="ECO:0000256" key="2">
    <source>
        <dbReference type="ARBA" id="ARBA00022737"/>
    </source>
</evidence>
<dbReference type="GO" id="GO:0008270">
    <property type="term" value="F:zinc ion binding"/>
    <property type="evidence" value="ECO:0007669"/>
    <property type="project" value="UniProtKB-KW"/>
</dbReference>
<keyword evidence="3" id="KW-0863">Zinc-finger</keyword>
<name>A0A1Y5II94_OSTTA</name>
<evidence type="ECO:0000313" key="6">
    <source>
        <dbReference type="EMBL" id="OUS46685.1"/>
    </source>
</evidence>
<evidence type="ECO:0000256" key="4">
    <source>
        <dbReference type="ARBA" id="ARBA00022833"/>
    </source>
</evidence>
<dbReference type="Proteomes" id="UP000195557">
    <property type="component" value="Unassembled WGS sequence"/>
</dbReference>
<organism evidence="6">
    <name type="scientific">Ostreococcus tauri</name>
    <name type="common">Marine green alga</name>
    <dbReference type="NCBI Taxonomy" id="70448"/>
    <lineage>
        <taxon>Eukaryota</taxon>
        <taxon>Viridiplantae</taxon>
        <taxon>Chlorophyta</taxon>
        <taxon>Mamiellophyceae</taxon>
        <taxon>Mamiellales</taxon>
        <taxon>Bathycoccaceae</taxon>
        <taxon>Ostreococcus</taxon>
    </lineage>
</organism>
<feature type="domain" description="Rubicon Homology" evidence="5">
    <location>
        <begin position="155"/>
        <end position="310"/>
    </location>
</feature>
<evidence type="ECO:0000256" key="1">
    <source>
        <dbReference type="ARBA" id="ARBA00022723"/>
    </source>
</evidence>
<proteinExistence type="predicted"/>
<dbReference type="eggNOG" id="KOG1829">
    <property type="taxonomic scope" value="Eukaryota"/>
</dbReference>
<evidence type="ECO:0000259" key="5">
    <source>
        <dbReference type="SMART" id="SM01175"/>
    </source>
</evidence>
<dbReference type="EMBL" id="KZ155782">
    <property type="protein sequence ID" value="OUS46685.1"/>
    <property type="molecule type" value="Genomic_DNA"/>
</dbReference>
<reference evidence="6" key="1">
    <citation type="submission" date="2017-04" db="EMBL/GenBank/DDBJ databases">
        <title>Population genomics of picophytoplankton unveils novel chromosome hypervariability.</title>
        <authorList>
            <consortium name="DOE Joint Genome Institute"/>
            <person name="Blanc-Mathieu R."/>
            <person name="Krasovec M."/>
            <person name="Hebrard M."/>
            <person name="Yau S."/>
            <person name="Desgranges E."/>
            <person name="Martin J."/>
            <person name="Schackwitz W."/>
            <person name="Kuo A."/>
            <person name="Salin G."/>
            <person name="Donnadieu C."/>
            <person name="Desdevises Y."/>
            <person name="Sanchez-Ferandin S."/>
            <person name="Moreau H."/>
            <person name="Rivals E."/>
            <person name="Grigoriev I.V."/>
            <person name="Grimsley N."/>
            <person name="Eyre-Walker A."/>
            <person name="Piganeau G."/>
        </authorList>
    </citation>
    <scope>NUCLEOTIDE SEQUENCE [LARGE SCALE GENOMIC DNA]</scope>
    <source>
        <strain evidence="6">RCC 1115</strain>
    </source>
</reference>
<protein>
    <recommendedName>
        <fullName evidence="5">Rubicon Homology domain-containing protein</fullName>
    </recommendedName>
</protein>
<dbReference type="SMART" id="SM01175">
    <property type="entry name" value="DUF4206"/>
    <property type="match status" value="1"/>
</dbReference>
<dbReference type="PANTHER" id="PTHR12326:SF12">
    <property type="entry name" value="PLECKSTRIN HOMOLOGY AND RUN DOMAIN CONTAINING M1"/>
    <property type="match status" value="1"/>
</dbReference>
<dbReference type="AlphaFoldDB" id="A0A1Y5II94"/>
<dbReference type="InterPro" id="IPR025258">
    <property type="entry name" value="RH_dom"/>
</dbReference>
<dbReference type="Pfam" id="PF13901">
    <property type="entry name" value="RH_dom"/>
    <property type="match status" value="1"/>
</dbReference>
<keyword evidence="2" id="KW-0677">Repeat</keyword>
<keyword evidence="4" id="KW-0862">Zinc</keyword>
<evidence type="ECO:0000256" key="3">
    <source>
        <dbReference type="ARBA" id="ARBA00022771"/>
    </source>
</evidence>
<dbReference type="InterPro" id="IPR051366">
    <property type="entry name" value="DEF8"/>
</dbReference>